<name>A0A317ZGL4_9BACT</name>
<evidence type="ECO:0000256" key="4">
    <source>
        <dbReference type="ARBA" id="ARBA00022692"/>
    </source>
</evidence>
<keyword evidence="6" id="KW-0472">Membrane</keyword>
<dbReference type="InParanoid" id="A0A317ZGL4"/>
<evidence type="ECO:0000256" key="6">
    <source>
        <dbReference type="ARBA" id="ARBA00023136"/>
    </source>
</evidence>
<dbReference type="RefSeq" id="WP_110130551.1">
    <property type="nucleotide sequence ID" value="NZ_QHJQ01000003.1"/>
</dbReference>
<accession>A0A317ZGL4</accession>
<evidence type="ECO:0000313" key="8">
    <source>
        <dbReference type="Proteomes" id="UP000247099"/>
    </source>
</evidence>
<organism evidence="7 8">
    <name type="scientific">Coraliomargarita sinensis</name>
    <dbReference type="NCBI Taxonomy" id="2174842"/>
    <lineage>
        <taxon>Bacteria</taxon>
        <taxon>Pseudomonadati</taxon>
        <taxon>Verrucomicrobiota</taxon>
        <taxon>Opitutia</taxon>
        <taxon>Puniceicoccales</taxon>
        <taxon>Coraliomargaritaceae</taxon>
        <taxon>Coraliomargarita</taxon>
    </lineage>
</organism>
<keyword evidence="8" id="KW-1185">Reference proteome</keyword>
<evidence type="ECO:0000256" key="5">
    <source>
        <dbReference type="ARBA" id="ARBA00022989"/>
    </source>
</evidence>
<evidence type="ECO:0000256" key="3">
    <source>
        <dbReference type="ARBA" id="ARBA00022475"/>
    </source>
</evidence>
<keyword evidence="3" id="KW-1003">Cell membrane</keyword>
<gene>
    <name evidence="7" type="ORF">DDZ13_06135</name>
</gene>
<sequence>MSRIFATIAFLLFYIKEVVKSNFRVAQDVLTPEFGMEPGVIAVNVEGMTDRQLLFMANLITMTPGTLGLYVSEDHTRLYIHTMYADGQIDAMVTELENDYGRRVRRVF</sequence>
<dbReference type="GO" id="GO:0008324">
    <property type="term" value="F:monoatomic cation transmembrane transporter activity"/>
    <property type="evidence" value="ECO:0007669"/>
    <property type="project" value="InterPro"/>
</dbReference>
<keyword evidence="5" id="KW-1133">Transmembrane helix</keyword>
<comment type="caution">
    <text evidence="7">The sequence shown here is derived from an EMBL/GenBank/DDBJ whole genome shotgun (WGS) entry which is preliminary data.</text>
</comment>
<comment type="similarity">
    <text evidence="2">Belongs to the CPA3 antiporters (TC 2.A.63) subunit E family.</text>
</comment>
<proteinExistence type="inferred from homology"/>
<dbReference type="EMBL" id="QHJQ01000003">
    <property type="protein sequence ID" value="PXA04745.1"/>
    <property type="molecule type" value="Genomic_DNA"/>
</dbReference>
<comment type="subcellular location">
    <subcellularLocation>
        <location evidence="1">Cell membrane</location>
        <topology evidence="1">Multi-pass membrane protein</topology>
    </subcellularLocation>
</comment>
<dbReference type="AlphaFoldDB" id="A0A317ZGL4"/>
<reference evidence="7 8" key="1">
    <citation type="submission" date="2018-05" db="EMBL/GenBank/DDBJ databases">
        <title>Coraliomargarita sinensis sp. nov., isolated from a marine solar saltern.</title>
        <authorList>
            <person name="Zhou L.Y."/>
        </authorList>
    </citation>
    <scope>NUCLEOTIDE SEQUENCE [LARGE SCALE GENOMIC DNA]</scope>
    <source>
        <strain evidence="7 8">WN38</strain>
    </source>
</reference>
<evidence type="ECO:0000256" key="1">
    <source>
        <dbReference type="ARBA" id="ARBA00004651"/>
    </source>
</evidence>
<dbReference type="Pfam" id="PF01899">
    <property type="entry name" value="MNHE"/>
    <property type="match status" value="1"/>
</dbReference>
<evidence type="ECO:0000313" key="7">
    <source>
        <dbReference type="EMBL" id="PXA04745.1"/>
    </source>
</evidence>
<dbReference type="OrthoDB" id="9807187at2"/>
<dbReference type="InterPro" id="IPR002758">
    <property type="entry name" value="Cation_antiport_E"/>
</dbReference>
<dbReference type="PANTHER" id="PTHR34584">
    <property type="entry name" value="NA(+)/H(+) ANTIPORTER SUBUNIT E1"/>
    <property type="match status" value="1"/>
</dbReference>
<keyword evidence="4" id="KW-0812">Transmembrane</keyword>
<evidence type="ECO:0000256" key="2">
    <source>
        <dbReference type="ARBA" id="ARBA00006228"/>
    </source>
</evidence>
<dbReference type="Proteomes" id="UP000247099">
    <property type="component" value="Unassembled WGS sequence"/>
</dbReference>
<dbReference type="GO" id="GO:0005886">
    <property type="term" value="C:plasma membrane"/>
    <property type="evidence" value="ECO:0007669"/>
    <property type="project" value="UniProtKB-SubCell"/>
</dbReference>
<dbReference type="PANTHER" id="PTHR34584:SF1">
    <property type="entry name" value="NA(+)_H(+) ANTIPORTER SUBUNIT E1"/>
    <property type="match status" value="1"/>
</dbReference>
<protein>
    <submittedName>
        <fullName evidence="7">Sodium:proton antiporter</fullName>
    </submittedName>
</protein>